<reference evidence="1" key="1">
    <citation type="submission" date="2021-01" db="EMBL/GenBank/DDBJ databases">
        <title>Complete genome sequence of Clostridiales bacterium R-7.</title>
        <authorList>
            <person name="Mahoney-Kurpe S.C."/>
            <person name="Palevich N."/>
            <person name="Koike S."/>
            <person name="Moon C.D."/>
            <person name="Attwood G.T."/>
        </authorList>
    </citation>
    <scope>NUCLEOTIDE SEQUENCE</scope>
    <source>
        <strain evidence="1">R-7</strain>
    </source>
</reference>
<name>A0AC61MXF3_9FIRM</name>
<gene>
    <name evidence="1" type="ORF">JYE49_01615</name>
</gene>
<dbReference type="Proteomes" id="UP000682782">
    <property type="component" value="Chromosome"/>
</dbReference>
<sequence>MTIQQLNYVITISEKGSLNKAAEVLYVTQPSLTSAVRELEKELGITLFNRGGKGVTLTNDGAEFIQYARQVVNQYDRLLEKYGKGGNLRKKFGISCQHYSFAVKSFVEMVKHFDTDEYEFAIRESKTRDVIEDVTTGKSEVGILYLSDFNRKAIGKFLKSSQLEFHPLIKCEPYVYLWKGHPLAKQKSIQLEELRDYPCLSFEQGPSGAFYFAEEILSTYDYIRTIKATDRATMLNLMVGLNGYTLCSGIICEELNGSDYVAVAFEDKEEEVAAGRMEIGYIVKQNMILSQMAEMYIAELEKYLQSIKNEN</sequence>
<keyword evidence="2" id="KW-1185">Reference proteome</keyword>
<dbReference type="EMBL" id="CP068393">
    <property type="protein sequence ID" value="QUC67427.1"/>
    <property type="molecule type" value="Genomic_DNA"/>
</dbReference>
<accession>A0AC61MXF3</accession>
<evidence type="ECO:0000313" key="2">
    <source>
        <dbReference type="Proteomes" id="UP000682782"/>
    </source>
</evidence>
<organism evidence="1 2">
    <name type="scientific">Aristaeella hokkaidonensis</name>
    <dbReference type="NCBI Taxonomy" id="3046382"/>
    <lineage>
        <taxon>Bacteria</taxon>
        <taxon>Bacillati</taxon>
        <taxon>Bacillota</taxon>
        <taxon>Clostridia</taxon>
        <taxon>Eubacteriales</taxon>
        <taxon>Aristaeellaceae</taxon>
        <taxon>Aristaeella</taxon>
    </lineage>
</organism>
<proteinExistence type="predicted"/>
<evidence type="ECO:0000313" key="1">
    <source>
        <dbReference type="EMBL" id="QUC67427.1"/>
    </source>
</evidence>
<protein>
    <submittedName>
        <fullName evidence="1">LysR family transcriptional regulator</fullName>
    </submittedName>
</protein>